<comment type="caution">
    <text evidence="2">The sequence shown here is derived from an EMBL/GenBank/DDBJ whole genome shotgun (WGS) entry which is preliminary data.</text>
</comment>
<dbReference type="Gene3D" id="1.25.40.10">
    <property type="entry name" value="Tetratricopeptide repeat domain"/>
    <property type="match status" value="1"/>
</dbReference>
<reference evidence="2 3" key="1">
    <citation type="journal article" date="2019" name="Appl. Microbiol. Biotechnol.">
        <title>Genome sequence of Isaria javanica and comparative genome analysis insights into family S53 peptidase evolution in fungal entomopathogens.</title>
        <authorList>
            <person name="Lin R."/>
            <person name="Zhang X."/>
            <person name="Xin B."/>
            <person name="Zou M."/>
            <person name="Gao Y."/>
            <person name="Qin F."/>
            <person name="Hu Q."/>
            <person name="Xie B."/>
            <person name="Cheng X."/>
        </authorList>
    </citation>
    <scope>NUCLEOTIDE SEQUENCE [LARGE SCALE GENOMIC DNA]</scope>
    <source>
        <strain evidence="2 3">IJ1G</strain>
    </source>
</reference>
<dbReference type="EMBL" id="SPUK01000010">
    <property type="protein sequence ID" value="TQV94242.1"/>
    <property type="molecule type" value="Genomic_DNA"/>
</dbReference>
<keyword evidence="3" id="KW-1185">Reference proteome</keyword>
<dbReference type="PANTHER" id="PTHR47643">
    <property type="entry name" value="TPR DOMAIN PROTEIN (AFU_ORTHOLOGUE AFUA_5G12710)"/>
    <property type="match status" value="1"/>
</dbReference>
<dbReference type="CDD" id="cd20071">
    <property type="entry name" value="SET_SMYD"/>
    <property type="match status" value="1"/>
</dbReference>
<accession>A0A545VWP1</accession>
<name>A0A545VWP1_9HYPO</name>
<dbReference type="SUPFAM" id="SSF82199">
    <property type="entry name" value="SET domain"/>
    <property type="match status" value="1"/>
</dbReference>
<dbReference type="SUPFAM" id="SSF48452">
    <property type="entry name" value="TPR-like"/>
    <property type="match status" value="1"/>
</dbReference>
<sequence length="679" mass="76252">MDTRDVSKQDSIAADLQNAVMMHEMAKLRNGQLVSDHPSPGTIVARVSAMRMSLNAPTAARNNILTTQLPPSYPPSDRFLDELQPIRITHMRLGEHHRGSKVTVRVLTPPSRINAIMVAVEDLGGTAVTLQLYHHPSAALFPSEEVIQAGNVLIIKEPFFKYAMDGSYSLRVDHLSDVVWLEASDSRVPDVWRKPLLRKDSKTVRMQGNEAVEKRYWAKALRLYSDAIRHATAPEEAQLAFVNRSFVNLKLNRLEQALLDLSKANELIPPTEKADFREIRALYELGSFDRCLERLQKFTTNSSRFEKRLDEDEGFSQPGPSKLRYSILMDLDDKRAFAGSQAEILTKVIQNLYHNPEYSRHFLRLHHGDYKVVTRDRADGNPIVDSFLAAKIMLLNVFGAPRTSQEALSNDLTNAKDYDYGKGGFGTAGLWVKASYVNHSCVGNCRRSFIGDMQILRATKNMDAGTELLFPYRMAQEPESYEDVQRELRKWGFTCSCALCQARLATPAVQLEKRKVLMKRLLSIADLTGANTLTKRLRLLDELKKTYSASYPAEVPRLELAHTYFSTSRDYNQIGKLGKTVDALLDGLGALGYEITAVWPVRGRAADIVPTTLFEIKQWGLVDTTVPWALFNLHLASKSMAPSLAQTILDFAQTAYSIMVGEKETFHQVFPAVGGSVTR</sequence>
<evidence type="ECO:0000259" key="1">
    <source>
        <dbReference type="Pfam" id="PF00856"/>
    </source>
</evidence>
<dbReference type="PANTHER" id="PTHR47643:SF2">
    <property type="entry name" value="TPR DOMAIN PROTEIN (AFU_ORTHOLOGUE AFUA_5G12710)"/>
    <property type="match status" value="1"/>
</dbReference>
<dbReference type="STRING" id="43265.A0A545VWP1"/>
<organism evidence="2 3">
    <name type="scientific">Cordyceps javanica</name>
    <dbReference type="NCBI Taxonomy" id="43265"/>
    <lineage>
        <taxon>Eukaryota</taxon>
        <taxon>Fungi</taxon>
        <taxon>Dikarya</taxon>
        <taxon>Ascomycota</taxon>
        <taxon>Pezizomycotina</taxon>
        <taxon>Sordariomycetes</taxon>
        <taxon>Hypocreomycetidae</taxon>
        <taxon>Hypocreales</taxon>
        <taxon>Cordycipitaceae</taxon>
        <taxon>Cordyceps</taxon>
    </lineage>
</organism>
<protein>
    <submittedName>
        <fullName evidence="2">TPR domain-containing protein</fullName>
    </submittedName>
</protein>
<dbReference type="AlphaFoldDB" id="A0A545VWP1"/>
<dbReference type="Gene3D" id="2.170.270.10">
    <property type="entry name" value="SET domain"/>
    <property type="match status" value="1"/>
</dbReference>
<feature type="domain" description="SET" evidence="1">
    <location>
        <begin position="418"/>
        <end position="472"/>
    </location>
</feature>
<evidence type="ECO:0000313" key="3">
    <source>
        <dbReference type="Proteomes" id="UP000315783"/>
    </source>
</evidence>
<proteinExistence type="predicted"/>
<dbReference type="Pfam" id="PF00856">
    <property type="entry name" value="SET"/>
    <property type="match status" value="1"/>
</dbReference>
<dbReference type="OrthoDB" id="438641at2759"/>
<dbReference type="Proteomes" id="UP000315783">
    <property type="component" value="Unassembled WGS sequence"/>
</dbReference>
<dbReference type="InterPro" id="IPR001214">
    <property type="entry name" value="SET_dom"/>
</dbReference>
<dbReference type="InterPro" id="IPR046341">
    <property type="entry name" value="SET_dom_sf"/>
</dbReference>
<gene>
    <name evidence="2" type="ORF">IF1G_07121</name>
</gene>
<dbReference type="InterPro" id="IPR011990">
    <property type="entry name" value="TPR-like_helical_dom_sf"/>
</dbReference>
<dbReference type="InterPro" id="IPR053209">
    <property type="entry name" value="Gramillin-biosynth_MTr"/>
</dbReference>
<evidence type="ECO:0000313" key="2">
    <source>
        <dbReference type="EMBL" id="TQV94242.1"/>
    </source>
</evidence>